<reference evidence="1" key="1">
    <citation type="submission" date="2014-11" db="EMBL/GenBank/DDBJ databases">
        <authorList>
            <person name="Amaro Gonzalez C."/>
        </authorList>
    </citation>
    <scope>NUCLEOTIDE SEQUENCE</scope>
</reference>
<accession>A0A0E9QC69</accession>
<organism evidence="1">
    <name type="scientific">Anguilla anguilla</name>
    <name type="common">European freshwater eel</name>
    <name type="synonym">Muraena anguilla</name>
    <dbReference type="NCBI Taxonomy" id="7936"/>
    <lineage>
        <taxon>Eukaryota</taxon>
        <taxon>Metazoa</taxon>
        <taxon>Chordata</taxon>
        <taxon>Craniata</taxon>
        <taxon>Vertebrata</taxon>
        <taxon>Euteleostomi</taxon>
        <taxon>Actinopterygii</taxon>
        <taxon>Neopterygii</taxon>
        <taxon>Teleostei</taxon>
        <taxon>Anguilliformes</taxon>
        <taxon>Anguillidae</taxon>
        <taxon>Anguilla</taxon>
    </lineage>
</organism>
<dbReference type="AlphaFoldDB" id="A0A0E9QC69"/>
<sequence length="54" mass="6104">MSRTDSPSAPRDNSLKLCREGATKRTIYSSLCLLPRRLGNEKNVTLCTALYRVF</sequence>
<dbReference type="EMBL" id="GBXM01094672">
    <property type="protein sequence ID" value="JAH13905.1"/>
    <property type="molecule type" value="Transcribed_RNA"/>
</dbReference>
<name>A0A0E9QC69_ANGAN</name>
<reference evidence="1" key="2">
    <citation type="journal article" date="2015" name="Fish Shellfish Immunol.">
        <title>Early steps in the European eel (Anguilla anguilla)-Vibrio vulnificus interaction in the gills: Role of the RtxA13 toxin.</title>
        <authorList>
            <person name="Callol A."/>
            <person name="Pajuelo D."/>
            <person name="Ebbesson L."/>
            <person name="Teles M."/>
            <person name="MacKenzie S."/>
            <person name="Amaro C."/>
        </authorList>
    </citation>
    <scope>NUCLEOTIDE SEQUENCE</scope>
</reference>
<proteinExistence type="predicted"/>
<evidence type="ECO:0000313" key="1">
    <source>
        <dbReference type="EMBL" id="JAH13905.1"/>
    </source>
</evidence>
<protein>
    <submittedName>
        <fullName evidence="1">Uncharacterized protein</fullName>
    </submittedName>
</protein>